<reference evidence="2 3" key="1">
    <citation type="journal article" date="2018" name="Nat. Ecol. Evol.">
        <title>Shark genomes provide insights into elasmobranch evolution and the origin of vertebrates.</title>
        <authorList>
            <person name="Hara Y"/>
            <person name="Yamaguchi K"/>
            <person name="Onimaru K"/>
            <person name="Kadota M"/>
            <person name="Koyanagi M"/>
            <person name="Keeley SD"/>
            <person name="Tatsumi K"/>
            <person name="Tanaka K"/>
            <person name="Motone F"/>
            <person name="Kageyama Y"/>
            <person name="Nozu R"/>
            <person name="Adachi N"/>
            <person name="Nishimura O"/>
            <person name="Nakagawa R"/>
            <person name="Tanegashima C"/>
            <person name="Kiyatake I"/>
            <person name="Matsumoto R"/>
            <person name="Murakumo K"/>
            <person name="Nishida K"/>
            <person name="Terakita A"/>
            <person name="Kuratani S"/>
            <person name="Sato K"/>
            <person name="Hyodo S Kuraku.S."/>
        </authorList>
    </citation>
    <scope>NUCLEOTIDE SEQUENCE [LARGE SCALE GENOMIC DNA]</scope>
</reference>
<accession>A0A401NVT5</accession>
<evidence type="ECO:0000313" key="2">
    <source>
        <dbReference type="EMBL" id="GCB64972.1"/>
    </source>
</evidence>
<feature type="signal peptide" evidence="1">
    <location>
        <begin position="1"/>
        <end position="26"/>
    </location>
</feature>
<sequence length="75" mass="8321">MKPAMHLVPIQWALGVLALGVRPAQGGSPASASQQFQILRKSKNVNKSQLIDNFWNILLPRKREDSSANLIRQSV</sequence>
<keyword evidence="3" id="KW-1185">Reference proteome</keyword>
<keyword evidence="1" id="KW-0732">Signal</keyword>
<organism evidence="2 3">
    <name type="scientific">Scyliorhinus torazame</name>
    <name type="common">Cloudy catshark</name>
    <name type="synonym">Catulus torazame</name>
    <dbReference type="NCBI Taxonomy" id="75743"/>
    <lineage>
        <taxon>Eukaryota</taxon>
        <taxon>Metazoa</taxon>
        <taxon>Chordata</taxon>
        <taxon>Craniata</taxon>
        <taxon>Vertebrata</taxon>
        <taxon>Chondrichthyes</taxon>
        <taxon>Elasmobranchii</taxon>
        <taxon>Galeomorphii</taxon>
        <taxon>Galeoidea</taxon>
        <taxon>Carcharhiniformes</taxon>
        <taxon>Scyliorhinidae</taxon>
        <taxon>Scyliorhinus</taxon>
    </lineage>
</organism>
<dbReference type="EMBL" id="BFAA01000066">
    <property type="protein sequence ID" value="GCB64972.1"/>
    <property type="molecule type" value="Genomic_DNA"/>
</dbReference>
<feature type="chain" id="PRO_5019142509" evidence="1">
    <location>
        <begin position="27"/>
        <end position="75"/>
    </location>
</feature>
<evidence type="ECO:0000313" key="3">
    <source>
        <dbReference type="Proteomes" id="UP000288216"/>
    </source>
</evidence>
<evidence type="ECO:0000256" key="1">
    <source>
        <dbReference type="SAM" id="SignalP"/>
    </source>
</evidence>
<protein>
    <submittedName>
        <fullName evidence="2">Uncharacterized protein</fullName>
    </submittedName>
</protein>
<proteinExistence type="predicted"/>
<dbReference type="AlphaFoldDB" id="A0A401NVT5"/>
<gene>
    <name evidence="2" type="ORF">scyTo_0000352</name>
</gene>
<comment type="caution">
    <text evidence="2">The sequence shown here is derived from an EMBL/GenBank/DDBJ whole genome shotgun (WGS) entry which is preliminary data.</text>
</comment>
<name>A0A401NVT5_SCYTO</name>
<dbReference type="Proteomes" id="UP000288216">
    <property type="component" value="Unassembled WGS sequence"/>
</dbReference>